<keyword evidence="4" id="KW-1185">Reference proteome</keyword>
<keyword evidence="2" id="KW-0732">Signal</keyword>
<dbReference type="InterPro" id="IPR028082">
    <property type="entry name" value="Peripla_BP_I"/>
</dbReference>
<protein>
    <submittedName>
        <fullName evidence="3">Penicillin-binding protein activator</fullName>
    </submittedName>
</protein>
<feature type="signal peptide" evidence="2">
    <location>
        <begin position="1"/>
        <end position="28"/>
    </location>
</feature>
<sequence>MHARNLLLRSLRFTAAVLYGAAAITATAADKVQDDVAVAHQPASIAVLLPIKSKSLRPAAEQIRAGIVAAEKAHGNADIPTIRLYDTGDAETEILAQLDKARADGARAIIGPLSKSAVNYVADMAELDVPILALNSFDDTTLPRKGLYSFSLSIEAEAAQLARTIQEGGLNKPVLLQGEGSLAARMVQGFSSHWTRTSGNAPEVIDLAEPAATPSALAELLAARDCDAVILATTAKQARLIRPYLGNDRLVYATSQIDTGTLKASVDLAGVRFLDMPWLAAPEHDAFMAYQRKRSPSADLERLYALGIDAWRIAASLATQSGEKEWEGVSGWLSVGDNGQIQRELVLRTVPGRLPASKPADSNPTPSGQ</sequence>
<evidence type="ECO:0000256" key="1">
    <source>
        <dbReference type="ARBA" id="ARBA00023136"/>
    </source>
</evidence>
<gene>
    <name evidence="3" type="ORF">INR99_12835</name>
</gene>
<organism evidence="3 4">
    <name type="scientific">Chitinilyticum piscinae</name>
    <dbReference type="NCBI Taxonomy" id="2866724"/>
    <lineage>
        <taxon>Bacteria</taxon>
        <taxon>Pseudomonadati</taxon>
        <taxon>Pseudomonadota</taxon>
        <taxon>Betaproteobacteria</taxon>
        <taxon>Neisseriales</taxon>
        <taxon>Chitinibacteraceae</taxon>
        <taxon>Chitinilyticum</taxon>
    </lineage>
</organism>
<dbReference type="Pfam" id="PF04348">
    <property type="entry name" value="LppC"/>
    <property type="match status" value="1"/>
</dbReference>
<dbReference type="GO" id="GO:0009252">
    <property type="term" value="P:peptidoglycan biosynthetic process"/>
    <property type="evidence" value="ECO:0007669"/>
    <property type="project" value="TreeGrafter"/>
</dbReference>
<dbReference type="PANTHER" id="PTHR38038:SF1">
    <property type="entry name" value="PENICILLIN-BINDING PROTEIN ACTIVATOR LPOA"/>
    <property type="match status" value="1"/>
</dbReference>
<reference evidence="3 4" key="1">
    <citation type="submission" date="2020-10" db="EMBL/GenBank/DDBJ databases">
        <title>The genome sequence of Chitinilyticum litopenaei 4Y14.</title>
        <authorList>
            <person name="Liu Y."/>
        </authorList>
    </citation>
    <scope>NUCLEOTIDE SEQUENCE [LARGE SCALE GENOMIC DNA]</scope>
    <source>
        <strain evidence="3 4">4Y14</strain>
    </source>
</reference>
<dbReference type="InterPro" id="IPR007443">
    <property type="entry name" value="LpoA"/>
</dbReference>
<dbReference type="CDD" id="cd06339">
    <property type="entry name" value="PBP1_YraM_LppC_lipoprotein-like"/>
    <property type="match status" value="1"/>
</dbReference>
<dbReference type="GO" id="GO:0031241">
    <property type="term" value="C:periplasmic side of cell outer membrane"/>
    <property type="evidence" value="ECO:0007669"/>
    <property type="project" value="TreeGrafter"/>
</dbReference>
<dbReference type="Gene3D" id="3.40.50.2300">
    <property type="match status" value="2"/>
</dbReference>
<accession>A0A8J7K8V3</accession>
<feature type="chain" id="PRO_5035167192" evidence="2">
    <location>
        <begin position="29"/>
        <end position="369"/>
    </location>
</feature>
<comment type="caution">
    <text evidence="3">The sequence shown here is derived from an EMBL/GenBank/DDBJ whole genome shotgun (WGS) entry which is preliminary data.</text>
</comment>
<proteinExistence type="predicted"/>
<dbReference type="RefSeq" id="WP_194116757.1">
    <property type="nucleotide sequence ID" value="NZ_JADFUA010000008.1"/>
</dbReference>
<dbReference type="Proteomes" id="UP000604481">
    <property type="component" value="Unassembled WGS sequence"/>
</dbReference>
<dbReference type="AlphaFoldDB" id="A0A8J7K8V3"/>
<evidence type="ECO:0000313" key="4">
    <source>
        <dbReference type="Proteomes" id="UP000604481"/>
    </source>
</evidence>
<evidence type="ECO:0000256" key="2">
    <source>
        <dbReference type="SAM" id="SignalP"/>
    </source>
</evidence>
<dbReference type="EMBL" id="JADFUA010000008">
    <property type="protein sequence ID" value="MBE9610228.1"/>
    <property type="molecule type" value="Genomic_DNA"/>
</dbReference>
<dbReference type="GO" id="GO:0030234">
    <property type="term" value="F:enzyme regulator activity"/>
    <property type="evidence" value="ECO:0007669"/>
    <property type="project" value="TreeGrafter"/>
</dbReference>
<dbReference type="PANTHER" id="PTHR38038">
    <property type="entry name" value="PENICILLIN-BINDING PROTEIN ACTIVATOR LPOA"/>
    <property type="match status" value="1"/>
</dbReference>
<evidence type="ECO:0000313" key="3">
    <source>
        <dbReference type="EMBL" id="MBE9610228.1"/>
    </source>
</evidence>
<dbReference type="SUPFAM" id="SSF53822">
    <property type="entry name" value="Periplasmic binding protein-like I"/>
    <property type="match status" value="1"/>
</dbReference>
<keyword evidence="1" id="KW-0472">Membrane</keyword>
<name>A0A8J7K8V3_9NEIS</name>